<evidence type="ECO:0000313" key="3">
    <source>
        <dbReference type="EMBL" id="PLK28757.1"/>
    </source>
</evidence>
<accession>A0A2J4JLN6</accession>
<keyword evidence="2" id="KW-0812">Transmembrane</keyword>
<dbReference type="InterPro" id="IPR008984">
    <property type="entry name" value="SMAD_FHA_dom_sf"/>
</dbReference>
<evidence type="ECO:0000313" key="4">
    <source>
        <dbReference type="Proteomes" id="UP000221015"/>
    </source>
</evidence>
<dbReference type="AlphaFoldDB" id="A0A2J4JLN6"/>
<feature type="compositionally biased region" description="Acidic residues" evidence="1">
    <location>
        <begin position="229"/>
        <end position="238"/>
    </location>
</feature>
<feature type="transmembrane region" description="Helical" evidence="2">
    <location>
        <begin position="20"/>
        <end position="41"/>
    </location>
</feature>
<evidence type="ECO:0000256" key="2">
    <source>
        <dbReference type="SAM" id="Phobius"/>
    </source>
</evidence>
<feature type="transmembrane region" description="Helical" evidence="2">
    <location>
        <begin position="196"/>
        <end position="221"/>
    </location>
</feature>
<name>A0A2J4JLN6_9FIRM</name>
<sequence length="360" mass="38716">MENNQEFAIFFSDAPKGKKIGAVLSWIATAILLVALFVPGFRVKFQTQNQNGKYQDIPATETYELNQAKEAWKLNVQLGTNKISGKLNSFLENGKTSVFSYLSDSSLLNAKLLTDENITTDKESGKSPMGWILLAVFFVLIVAAAIAGVYTMSWVTLAANLVGVLELLAVFFLVFKNRFNENGVNLLTGSRVVPAMTAVLIALLVIAAILSVASVIVSYAVHSEEDAEGDAYWDDDDENRNAPTGLIDDNDTAPVTGSIPSASTAVATLIQMNTSKSFAIMNNTELVIGKGSQADVIVSNPIISRAHAKISCHNGTCTIQDLGSKNGTFVGDQKISGNNIVVLTDGMYITLGNEIFQFKV</sequence>
<keyword evidence="2" id="KW-0472">Membrane</keyword>
<dbReference type="InterPro" id="IPR000253">
    <property type="entry name" value="FHA_dom"/>
</dbReference>
<gene>
    <name evidence="3" type="ORF">CGS50_012155</name>
</gene>
<keyword evidence="2" id="KW-1133">Transmembrane helix</keyword>
<proteinExistence type="predicted"/>
<reference evidence="3 4" key="1">
    <citation type="journal article" date="2017" name="Front. Microbiol.">
        <title>New Insights into the Diversity of the Genus Faecalibacterium.</title>
        <authorList>
            <person name="Benevides L."/>
            <person name="Burman S."/>
            <person name="Martin R."/>
            <person name="Robert V."/>
            <person name="Thomas M."/>
            <person name="Miquel S."/>
            <person name="Chain F."/>
            <person name="Sokol H."/>
            <person name="Bermudez-Humaran L.G."/>
            <person name="Morrison M."/>
            <person name="Langella P."/>
            <person name="Azevedo V.A."/>
            <person name="Chatel J.M."/>
            <person name="Soares S."/>
        </authorList>
    </citation>
    <scope>NUCLEOTIDE SEQUENCE [LARGE SCALE GENOMIC DNA]</scope>
    <source>
        <strain evidence="3 4">CNCM I 4542</strain>
    </source>
</reference>
<dbReference type="EMBL" id="NMTS02000072">
    <property type="protein sequence ID" value="PLK28757.1"/>
    <property type="molecule type" value="Genomic_DNA"/>
</dbReference>
<dbReference type="SUPFAM" id="SSF49879">
    <property type="entry name" value="SMAD/FHA domain"/>
    <property type="match status" value="1"/>
</dbReference>
<protein>
    <submittedName>
        <fullName evidence="3">Uncharacterized protein</fullName>
    </submittedName>
</protein>
<dbReference type="PROSITE" id="PS50006">
    <property type="entry name" value="FHA_DOMAIN"/>
    <property type="match status" value="1"/>
</dbReference>
<dbReference type="Gene3D" id="2.60.200.20">
    <property type="match status" value="1"/>
</dbReference>
<feature type="transmembrane region" description="Helical" evidence="2">
    <location>
        <begin position="131"/>
        <end position="151"/>
    </location>
</feature>
<organism evidence="3 4">
    <name type="scientific">Faecalibacterium prausnitzii</name>
    <dbReference type="NCBI Taxonomy" id="853"/>
    <lineage>
        <taxon>Bacteria</taxon>
        <taxon>Bacillati</taxon>
        <taxon>Bacillota</taxon>
        <taxon>Clostridia</taxon>
        <taxon>Eubacteriales</taxon>
        <taxon>Oscillospiraceae</taxon>
        <taxon>Faecalibacterium</taxon>
    </lineage>
</organism>
<dbReference type="CDD" id="cd00060">
    <property type="entry name" value="FHA"/>
    <property type="match status" value="1"/>
</dbReference>
<dbReference type="SMART" id="SM00240">
    <property type="entry name" value="FHA"/>
    <property type="match status" value="1"/>
</dbReference>
<evidence type="ECO:0000256" key="1">
    <source>
        <dbReference type="SAM" id="MobiDB-lite"/>
    </source>
</evidence>
<dbReference type="Pfam" id="PF00498">
    <property type="entry name" value="FHA"/>
    <property type="match status" value="1"/>
</dbReference>
<comment type="caution">
    <text evidence="3">The sequence shown here is derived from an EMBL/GenBank/DDBJ whole genome shotgun (WGS) entry which is preliminary data.</text>
</comment>
<feature type="region of interest" description="Disordered" evidence="1">
    <location>
        <begin position="229"/>
        <end position="254"/>
    </location>
</feature>
<dbReference type="RefSeq" id="WP_097773956.1">
    <property type="nucleotide sequence ID" value="NZ_NMTS02000072.1"/>
</dbReference>
<feature type="transmembrane region" description="Helical" evidence="2">
    <location>
        <begin position="157"/>
        <end position="175"/>
    </location>
</feature>
<dbReference type="Proteomes" id="UP000221015">
    <property type="component" value="Unassembled WGS sequence"/>
</dbReference>